<comment type="similarity">
    <text evidence="2">Belongs to the PPase class C family. Prune subfamily.</text>
</comment>
<keyword evidence="5" id="KW-0464">Manganese</keyword>
<gene>
    <name evidence="7" type="primary">prune</name>
</gene>
<dbReference type="Gene3D" id="3.10.310.20">
    <property type="entry name" value="DHHA2 domain"/>
    <property type="match status" value="1"/>
</dbReference>
<dbReference type="PANTHER" id="PTHR12112">
    <property type="entry name" value="BNIP - RELATED"/>
    <property type="match status" value="1"/>
</dbReference>
<dbReference type="GO" id="GO:0046872">
    <property type="term" value="F:metal ion binding"/>
    <property type="evidence" value="ECO:0007669"/>
    <property type="project" value="UniProtKB-KW"/>
</dbReference>
<comment type="cofactor">
    <cofactor evidence="1">
        <name>Mn(2+)</name>
        <dbReference type="ChEBI" id="CHEBI:29035"/>
    </cofactor>
</comment>
<dbReference type="PANTHER" id="PTHR12112:SF47">
    <property type="entry name" value="EXOPOLYPHOSPHATASE PRUNE1"/>
    <property type="match status" value="1"/>
</dbReference>
<feature type="domain" description="DHHA2" evidence="6">
    <location>
        <begin position="216"/>
        <end position="358"/>
    </location>
</feature>
<evidence type="ECO:0000259" key="6">
    <source>
        <dbReference type="SMART" id="SM01131"/>
    </source>
</evidence>
<name>A0A665T8W9_ECHNA</name>
<organism evidence="7 8">
    <name type="scientific">Echeneis naucrates</name>
    <name type="common">Live sharksucker</name>
    <dbReference type="NCBI Taxonomy" id="173247"/>
    <lineage>
        <taxon>Eukaryota</taxon>
        <taxon>Metazoa</taxon>
        <taxon>Chordata</taxon>
        <taxon>Craniata</taxon>
        <taxon>Vertebrata</taxon>
        <taxon>Euteleostomi</taxon>
        <taxon>Actinopterygii</taxon>
        <taxon>Neopterygii</taxon>
        <taxon>Teleostei</taxon>
        <taxon>Neoteleostei</taxon>
        <taxon>Acanthomorphata</taxon>
        <taxon>Carangaria</taxon>
        <taxon>Carangiformes</taxon>
        <taxon>Echeneidae</taxon>
        <taxon>Echeneis</taxon>
    </lineage>
</organism>
<dbReference type="FunFam" id="3.90.1640.10:FF:000004">
    <property type="entry name" value="Prune exopolyphosphatase 1"/>
    <property type="match status" value="1"/>
</dbReference>
<reference evidence="7" key="2">
    <citation type="submission" date="2025-08" db="UniProtKB">
        <authorList>
            <consortium name="Ensembl"/>
        </authorList>
    </citation>
    <scope>IDENTIFICATION</scope>
</reference>
<evidence type="ECO:0000313" key="7">
    <source>
        <dbReference type="Ensembl" id="ENSENLP00000003218.1"/>
    </source>
</evidence>
<dbReference type="Pfam" id="PF02833">
    <property type="entry name" value="DHHA2"/>
    <property type="match status" value="1"/>
</dbReference>
<dbReference type="InParanoid" id="A0A665T8W9"/>
<dbReference type="Gene3D" id="3.90.1640.10">
    <property type="entry name" value="inorganic pyrophosphatase (n-terminal core)"/>
    <property type="match status" value="1"/>
</dbReference>
<proteinExistence type="inferred from homology"/>
<evidence type="ECO:0000256" key="1">
    <source>
        <dbReference type="ARBA" id="ARBA00001936"/>
    </source>
</evidence>
<evidence type="ECO:0000256" key="3">
    <source>
        <dbReference type="ARBA" id="ARBA00022723"/>
    </source>
</evidence>
<dbReference type="GO" id="GO:0004309">
    <property type="term" value="F:exopolyphosphatase activity"/>
    <property type="evidence" value="ECO:0007669"/>
    <property type="project" value="TreeGrafter"/>
</dbReference>
<reference evidence="7" key="1">
    <citation type="submission" date="2021-04" db="EMBL/GenBank/DDBJ databases">
        <authorList>
            <consortium name="Wellcome Sanger Institute Data Sharing"/>
        </authorList>
    </citation>
    <scope>NUCLEOTIDE SEQUENCE [LARGE SCALE GENOMIC DNA]</scope>
</reference>
<accession>A0A665T8W9</accession>
<evidence type="ECO:0000256" key="5">
    <source>
        <dbReference type="ARBA" id="ARBA00023211"/>
    </source>
</evidence>
<reference evidence="7" key="3">
    <citation type="submission" date="2025-09" db="UniProtKB">
        <authorList>
            <consortium name="Ensembl"/>
        </authorList>
    </citation>
    <scope>IDENTIFICATION</scope>
</reference>
<dbReference type="InterPro" id="IPR001667">
    <property type="entry name" value="DDH_dom"/>
</dbReference>
<protein>
    <submittedName>
        <fullName evidence="7">Prune exopolyphosphatase</fullName>
    </submittedName>
</protein>
<keyword evidence="3" id="KW-0479">Metal-binding</keyword>
<dbReference type="InterPro" id="IPR038763">
    <property type="entry name" value="DHH_sf"/>
</dbReference>
<dbReference type="OMA" id="TAHSEML"/>
<dbReference type="Pfam" id="PF01368">
    <property type="entry name" value="DHH"/>
    <property type="match status" value="1"/>
</dbReference>
<keyword evidence="8" id="KW-1185">Reference proteome</keyword>
<evidence type="ECO:0000256" key="4">
    <source>
        <dbReference type="ARBA" id="ARBA00022801"/>
    </source>
</evidence>
<keyword evidence="4" id="KW-0378">Hydrolase</keyword>
<sequence>MEEFLSSCRRTAQVHGPQVHVVLGNESCDVDSMVSAMAYAYFLSKTLYSEMLALPLLNISQSDLVLRSDNLFLLNQTGLSPDLLLFRDQLDLRVLKRAGRLRLTLVDHNVLASSDSDLEGAVVEVIDHHQLEREPSPSCPVTVETVGSCATLVTERIIQKAPEILDQQLAQLLYAAVVLDCVNMAPAAGKVTPKDSQYAAALEMRFPTLPPRGALFQALQGAKFDVSGLNTEQMLLKDMKAVSRSLNIAISVLYITLEDFLQRAGLEADLSAFCQKFGFDLLFLMTISFSDNQEPIRELAVFSHSVLSLQVSQYLEQACNPALNLCPISSPHPQVSAYHQGNTLASRKKVLPIIKDFLRERCGDSYLGDVEEEESGVPPTPMNSLVDGCPLDNGLPYISTQDLEEKVSKMANRGL</sequence>
<dbReference type="AlphaFoldDB" id="A0A665T8W9"/>
<dbReference type="Proteomes" id="UP000472264">
    <property type="component" value="Chromosome 6"/>
</dbReference>
<dbReference type="InterPro" id="IPR004097">
    <property type="entry name" value="DHHA2"/>
</dbReference>
<dbReference type="SMART" id="SM01131">
    <property type="entry name" value="DHHA2"/>
    <property type="match status" value="1"/>
</dbReference>
<dbReference type="InterPro" id="IPR038222">
    <property type="entry name" value="DHHA2_dom_sf"/>
</dbReference>
<dbReference type="Ensembl" id="ENSENLT00000003400.1">
    <property type="protein sequence ID" value="ENSENLP00000003218.1"/>
    <property type="gene ID" value="ENSENLG00000001547.1"/>
</dbReference>
<evidence type="ECO:0000313" key="8">
    <source>
        <dbReference type="Proteomes" id="UP000472264"/>
    </source>
</evidence>
<dbReference type="SUPFAM" id="SSF64182">
    <property type="entry name" value="DHH phosphoesterases"/>
    <property type="match status" value="1"/>
</dbReference>
<dbReference type="GO" id="GO:0005737">
    <property type="term" value="C:cytoplasm"/>
    <property type="evidence" value="ECO:0007669"/>
    <property type="project" value="InterPro"/>
</dbReference>
<evidence type="ECO:0000256" key="2">
    <source>
        <dbReference type="ARBA" id="ARBA00010331"/>
    </source>
</evidence>